<dbReference type="EMBL" id="FNRQ01000001">
    <property type="protein sequence ID" value="SEA32574.1"/>
    <property type="molecule type" value="Genomic_DNA"/>
</dbReference>
<dbReference type="InterPro" id="IPR011008">
    <property type="entry name" value="Dimeric_a/b-barrel"/>
</dbReference>
<dbReference type="PANTHER" id="PTHR40260:SF2">
    <property type="entry name" value="BLR8190 PROTEIN"/>
    <property type="match status" value="1"/>
</dbReference>
<dbReference type="SUPFAM" id="SSF54909">
    <property type="entry name" value="Dimeric alpha+beta barrel"/>
    <property type="match status" value="1"/>
</dbReference>
<gene>
    <name evidence="2" type="ORF">SAMN05192564_1011085</name>
</gene>
<dbReference type="InterPro" id="IPR009799">
    <property type="entry name" value="EthD_dom"/>
</dbReference>
<dbReference type="NCBIfam" id="TIGR02118">
    <property type="entry name" value="EthD family reductase"/>
    <property type="match status" value="1"/>
</dbReference>
<dbReference type="OrthoDB" id="5343971at2"/>
<sequence length="102" mass="10746">MAKLVVLYKNPADKAAFDAHYESTHVPLAKKIPGLQKYEISTGPVKLLGGESPYYLVAVLHFASSEALMQGLGTPEGKAAAGDLGNFAQAGAELLVMDSKEV</sequence>
<dbReference type="STRING" id="83784.SAMN05192564_1011085"/>
<dbReference type="Proteomes" id="UP000198638">
    <property type="component" value="Unassembled WGS sequence"/>
</dbReference>
<dbReference type="Pfam" id="PF07110">
    <property type="entry name" value="EthD"/>
    <property type="match status" value="1"/>
</dbReference>
<dbReference type="PANTHER" id="PTHR40260">
    <property type="entry name" value="BLR8190 PROTEIN"/>
    <property type="match status" value="1"/>
</dbReference>
<dbReference type="Gene3D" id="3.30.70.100">
    <property type="match status" value="1"/>
</dbReference>
<protein>
    <recommendedName>
        <fullName evidence="1">EthD domain-containing protein</fullName>
    </recommendedName>
</protein>
<dbReference type="AlphaFoldDB" id="A0A1H4AAQ4"/>
<proteinExistence type="predicted"/>
<dbReference type="RefSeq" id="WP_090529942.1">
    <property type="nucleotide sequence ID" value="NZ_FNRQ01000001.1"/>
</dbReference>
<accession>A0A1H4AAQ4</accession>
<feature type="domain" description="EthD" evidence="1">
    <location>
        <begin position="10"/>
        <end position="89"/>
    </location>
</feature>
<evidence type="ECO:0000313" key="2">
    <source>
        <dbReference type="EMBL" id="SEA32574.1"/>
    </source>
</evidence>
<name>A0A1H4AAQ4_9BURK</name>
<keyword evidence="3" id="KW-1185">Reference proteome</keyword>
<evidence type="ECO:0000313" key="3">
    <source>
        <dbReference type="Proteomes" id="UP000198638"/>
    </source>
</evidence>
<dbReference type="GO" id="GO:0016491">
    <property type="term" value="F:oxidoreductase activity"/>
    <property type="evidence" value="ECO:0007669"/>
    <property type="project" value="InterPro"/>
</dbReference>
<reference evidence="3" key="1">
    <citation type="submission" date="2016-10" db="EMBL/GenBank/DDBJ databases">
        <authorList>
            <person name="Varghese N."/>
            <person name="Submissions S."/>
        </authorList>
    </citation>
    <scope>NUCLEOTIDE SEQUENCE [LARGE SCALE GENOMIC DNA]</scope>
    <source>
        <strain evidence="3">LMG 24000</strain>
    </source>
</reference>
<evidence type="ECO:0000259" key="1">
    <source>
        <dbReference type="Pfam" id="PF07110"/>
    </source>
</evidence>
<organism evidence="2 3">
    <name type="scientific">Paraburkholderia sartisoli</name>
    <dbReference type="NCBI Taxonomy" id="83784"/>
    <lineage>
        <taxon>Bacteria</taxon>
        <taxon>Pseudomonadati</taxon>
        <taxon>Pseudomonadota</taxon>
        <taxon>Betaproteobacteria</taxon>
        <taxon>Burkholderiales</taxon>
        <taxon>Burkholderiaceae</taxon>
        <taxon>Paraburkholderia</taxon>
    </lineage>
</organism>